<dbReference type="Pfam" id="PF01453">
    <property type="entry name" value="B_lectin"/>
    <property type="match status" value="1"/>
</dbReference>
<evidence type="ECO:0000259" key="5">
    <source>
        <dbReference type="PROSITE" id="PS50927"/>
    </source>
</evidence>
<dbReference type="CDD" id="cd00028">
    <property type="entry name" value="B_lectin"/>
    <property type="match status" value="1"/>
</dbReference>
<dbReference type="Gene3D" id="2.90.10.10">
    <property type="entry name" value="Bulb-type lectin domain"/>
    <property type="match status" value="1"/>
</dbReference>
<feature type="signal peptide" evidence="4">
    <location>
        <begin position="1"/>
        <end position="27"/>
    </location>
</feature>
<keyword evidence="3" id="KW-0325">Glycoprotein</keyword>
<evidence type="ECO:0000313" key="6">
    <source>
        <dbReference type="EMBL" id="KAI9186640.1"/>
    </source>
</evidence>
<protein>
    <recommendedName>
        <fullName evidence="5">Bulb-type lectin domain-containing protein</fullName>
    </recommendedName>
</protein>
<name>A0AAD5J5K2_ACENE</name>
<accession>A0AAD5J5K2</accession>
<dbReference type="SMART" id="SM00108">
    <property type="entry name" value="B_lectin"/>
    <property type="match status" value="1"/>
</dbReference>
<comment type="caution">
    <text evidence="6">The sequence shown here is derived from an EMBL/GenBank/DDBJ whole genome shotgun (WGS) entry which is preliminary data.</text>
</comment>
<evidence type="ECO:0000256" key="1">
    <source>
        <dbReference type="ARBA" id="ARBA00022729"/>
    </source>
</evidence>
<reference evidence="6" key="1">
    <citation type="journal article" date="2022" name="Plant J.">
        <title>Strategies of tolerance reflected in two North American maple genomes.</title>
        <authorList>
            <person name="McEvoy S.L."/>
            <person name="Sezen U.U."/>
            <person name="Trouern-Trend A."/>
            <person name="McMahon S.M."/>
            <person name="Schaberg P.G."/>
            <person name="Yang J."/>
            <person name="Wegrzyn J.L."/>
            <person name="Swenson N.G."/>
        </authorList>
    </citation>
    <scope>NUCLEOTIDE SEQUENCE</scope>
    <source>
        <strain evidence="6">91603</strain>
    </source>
</reference>
<dbReference type="InterPro" id="IPR035446">
    <property type="entry name" value="SLSG/EP1"/>
</dbReference>
<dbReference type="Proteomes" id="UP001064489">
    <property type="component" value="Chromosome 3"/>
</dbReference>
<dbReference type="InterPro" id="IPR001480">
    <property type="entry name" value="Bulb-type_lectin_dom"/>
</dbReference>
<keyword evidence="2" id="KW-1015">Disulfide bond</keyword>
<keyword evidence="7" id="KW-1185">Reference proteome</keyword>
<evidence type="ECO:0000256" key="3">
    <source>
        <dbReference type="ARBA" id="ARBA00023180"/>
    </source>
</evidence>
<dbReference type="CDD" id="cd01098">
    <property type="entry name" value="PAN_AP_plant"/>
    <property type="match status" value="1"/>
</dbReference>
<gene>
    <name evidence="6" type="ORF">LWI28_019368</name>
</gene>
<dbReference type="PIRSF" id="PIRSF002686">
    <property type="entry name" value="SLG"/>
    <property type="match status" value="1"/>
</dbReference>
<reference evidence="6" key="2">
    <citation type="submission" date="2023-02" db="EMBL/GenBank/DDBJ databases">
        <authorList>
            <person name="Swenson N.G."/>
            <person name="Wegrzyn J.L."/>
            <person name="Mcevoy S.L."/>
        </authorList>
    </citation>
    <scope>NUCLEOTIDE SEQUENCE</scope>
    <source>
        <strain evidence="6">91603</strain>
        <tissue evidence="6">Leaf</tissue>
    </source>
</reference>
<dbReference type="SUPFAM" id="SSF51110">
    <property type="entry name" value="alpha-D-mannose-specific plant lectins"/>
    <property type="match status" value="1"/>
</dbReference>
<feature type="domain" description="Bulb-type lectin" evidence="5">
    <location>
        <begin position="45"/>
        <end position="163"/>
    </location>
</feature>
<dbReference type="PANTHER" id="PTHR32444:SF10">
    <property type="entry name" value="CURCULIN-LIKE (MANNOSE-BINDING) LECTIN FAMILY PROTEIN-RELATED"/>
    <property type="match status" value="1"/>
</dbReference>
<dbReference type="EMBL" id="JAJSOW010000100">
    <property type="protein sequence ID" value="KAI9186640.1"/>
    <property type="molecule type" value="Genomic_DNA"/>
</dbReference>
<sequence>MASSSSFTMSFLTSFFFSVALISIAKASVPPSETFKYVNKGEFGPYANEYGADYRVFGIFSSPFQLCFYNTTPNAYTLALLMGIQRTEPLYRWVWEANRGKLVRENATLSLGTEGNLVLAEADGTVVWQTNTANKGVVGCNLLSNGNFVLYDSKGNFIWQSFDYPTDTLLVGQSLRLGGVNKLVSRKSDKENVDGTYSLVLEPKQMAMYRKIINSPRHVLYFASSLTNWKDPVQFLKFNSAPETDEEISVGGSFNLARPKYNSTASFLRLGMDGNLVIYTYYDKVSWGAYEKTFSLFDRDSTWETECQLPERCGKFGVCEDNQCVACPSEKGLLGWSKNCEPKKLTSCAVKDFHYYKVEGVDHYMSKYTRGSGPVKVDDCGKKCSSDCKCLGYFYNQDTSRCWITYDLMTLNKVSNSTPLGFIKVPNK</sequence>
<dbReference type="GO" id="GO:0009505">
    <property type="term" value="C:plant-type cell wall"/>
    <property type="evidence" value="ECO:0007669"/>
    <property type="project" value="TreeGrafter"/>
</dbReference>
<evidence type="ECO:0000313" key="7">
    <source>
        <dbReference type="Proteomes" id="UP001064489"/>
    </source>
</evidence>
<feature type="chain" id="PRO_5042215225" description="Bulb-type lectin domain-containing protein" evidence="4">
    <location>
        <begin position="28"/>
        <end position="428"/>
    </location>
</feature>
<dbReference type="PANTHER" id="PTHR32444">
    <property type="entry name" value="BULB-TYPE LECTIN DOMAIN-CONTAINING PROTEIN"/>
    <property type="match status" value="1"/>
</dbReference>
<organism evidence="6 7">
    <name type="scientific">Acer negundo</name>
    <name type="common">Box elder</name>
    <dbReference type="NCBI Taxonomy" id="4023"/>
    <lineage>
        <taxon>Eukaryota</taxon>
        <taxon>Viridiplantae</taxon>
        <taxon>Streptophyta</taxon>
        <taxon>Embryophyta</taxon>
        <taxon>Tracheophyta</taxon>
        <taxon>Spermatophyta</taxon>
        <taxon>Magnoliopsida</taxon>
        <taxon>eudicotyledons</taxon>
        <taxon>Gunneridae</taxon>
        <taxon>Pentapetalae</taxon>
        <taxon>rosids</taxon>
        <taxon>malvids</taxon>
        <taxon>Sapindales</taxon>
        <taxon>Sapindaceae</taxon>
        <taxon>Hippocastanoideae</taxon>
        <taxon>Acereae</taxon>
        <taxon>Acer</taxon>
    </lineage>
</organism>
<dbReference type="AlphaFoldDB" id="A0AAD5J5K2"/>
<evidence type="ECO:0000256" key="2">
    <source>
        <dbReference type="ARBA" id="ARBA00023157"/>
    </source>
</evidence>
<keyword evidence="1 4" id="KW-0732">Signal</keyword>
<dbReference type="InterPro" id="IPR036426">
    <property type="entry name" value="Bulb-type_lectin_dom_sf"/>
</dbReference>
<evidence type="ECO:0000256" key="4">
    <source>
        <dbReference type="SAM" id="SignalP"/>
    </source>
</evidence>
<proteinExistence type="predicted"/>
<dbReference type="PROSITE" id="PS50927">
    <property type="entry name" value="BULB_LECTIN"/>
    <property type="match status" value="1"/>
</dbReference>